<dbReference type="AlphaFoldDB" id="A0A6J4U5G6"/>
<protein>
    <submittedName>
        <fullName evidence="2">Uncharacterized protein</fullName>
    </submittedName>
</protein>
<name>A0A6J4U5G6_9BACT</name>
<gene>
    <name evidence="2" type="ORF">AVDCRST_MAG59-651</name>
</gene>
<feature type="region of interest" description="Disordered" evidence="1">
    <location>
        <begin position="1"/>
        <end position="63"/>
    </location>
</feature>
<sequence length="63" mass="6561">MIPGPVAACRPAAASPSPAIHRRAGATKDTDGACPAWSRHRGIPGVQGADRPNNRPRPNPGDW</sequence>
<proteinExistence type="predicted"/>
<dbReference type="EMBL" id="CADCWF010000032">
    <property type="protein sequence ID" value="CAA9539144.1"/>
    <property type="molecule type" value="Genomic_DNA"/>
</dbReference>
<reference evidence="2" key="1">
    <citation type="submission" date="2020-02" db="EMBL/GenBank/DDBJ databases">
        <authorList>
            <person name="Meier V. D."/>
        </authorList>
    </citation>
    <scope>NUCLEOTIDE SEQUENCE</scope>
    <source>
        <strain evidence="2">AVDCRST_MAG59</strain>
    </source>
</reference>
<organism evidence="2">
    <name type="scientific">uncultured Thermomicrobiales bacterium</name>
    <dbReference type="NCBI Taxonomy" id="1645740"/>
    <lineage>
        <taxon>Bacteria</taxon>
        <taxon>Pseudomonadati</taxon>
        <taxon>Thermomicrobiota</taxon>
        <taxon>Thermomicrobia</taxon>
        <taxon>Thermomicrobiales</taxon>
        <taxon>environmental samples</taxon>
    </lineage>
</organism>
<accession>A0A6J4U5G6</accession>
<evidence type="ECO:0000256" key="1">
    <source>
        <dbReference type="SAM" id="MobiDB-lite"/>
    </source>
</evidence>
<evidence type="ECO:0000313" key="2">
    <source>
        <dbReference type="EMBL" id="CAA9539144.1"/>
    </source>
</evidence>
<feature type="compositionally biased region" description="Low complexity" evidence="1">
    <location>
        <begin position="1"/>
        <end position="19"/>
    </location>
</feature>